<feature type="transmembrane region" description="Helical" evidence="1">
    <location>
        <begin position="60"/>
        <end position="84"/>
    </location>
</feature>
<evidence type="ECO:0000313" key="2">
    <source>
        <dbReference type="EMBL" id="ANE50358.1"/>
    </source>
</evidence>
<dbReference type="PANTHER" id="PTHR37305:SF1">
    <property type="entry name" value="MEMBRANE PROTEIN"/>
    <property type="match status" value="1"/>
</dbReference>
<evidence type="ECO:0008006" key="4">
    <source>
        <dbReference type="Google" id="ProtNLM"/>
    </source>
</evidence>
<dbReference type="KEGG" id="fla:SY85_07470"/>
<dbReference type="OrthoDB" id="5946463at2"/>
<protein>
    <recommendedName>
        <fullName evidence="4">ABC transporter permease</fullName>
    </recommendedName>
</protein>
<feature type="transmembrane region" description="Helical" evidence="1">
    <location>
        <begin position="118"/>
        <end position="140"/>
    </location>
</feature>
<dbReference type="EMBL" id="CP011390">
    <property type="protein sequence ID" value="ANE50358.1"/>
    <property type="molecule type" value="Genomic_DNA"/>
</dbReference>
<keyword evidence="1" id="KW-0472">Membrane</keyword>
<dbReference type="STRING" id="1492898.SY85_07470"/>
<accession>A0A172TTR8</accession>
<proteinExistence type="predicted"/>
<dbReference type="RefSeq" id="WP_066403059.1">
    <property type="nucleotide sequence ID" value="NZ_CP011390.1"/>
</dbReference>
<evidence type="ECO:0000313" key="3">
    <source>
        <dbReference type="Proteomes" id="UP000077177"/>
    </source>
</evidence>
<keyword evidence="1" id="KW-0812">Transmembrane</keyword>
<feature type="transmembrane region" description="Helical" evidence="1">
    <location>
        <begin position="236"/>
        <end position="253"/>
    </location>
</feature>
<reference evidence="2 3" key="2">
    <citation type="journal article" date="2016" name="Int. J. Syst. Evol. Microbiol.">
        <title>Flavisolibacter tropicus sp. nov., isolated from tropical soil.</title>
        <authorList>
            <person name="Lee J.J."/>
            <person name="Kang M.S."/>
            <person name="Kim G.S."/>
            <person name="Lee C.S."/>
            <person name="Lim S."/>
            <person name="Lee J."/>
            <person name="Roh S.H."/>
            <person name="Kang H."/>
            <person name="Ha J.M."/>
            <person name="Bae S."/>
            <person name="Jung H.Y."/>
            <person name="Kim M.K."/>
        </authorList>
    </citation>
    <scope>NUCLEOTIDE SEQUENCE [LARGE SCALE GENOMIC DNA]</scope>
    <source>
        <strain evidence="2 3">LCS9</strain>
    </source>
</reference>
<keyword evidence="1" id="KW-1133">Transmembrane helix</keyword>
<organism evidence="2 3">
    <name type="scientific">Flavisolibacter tropicus</name>
    <dbReference type="NCBI Taxonomy" id="1492898"/>
    <lineage>
        <taxon>Bacteria</taxon>
        <taxon>Pseudomonadati</taxon>
        <taxon>Bacteroidota</taxon>
        <taxon>Chitinophagia</taxon>
        <taxon>Chitinophagales</taxon>
        <taxon>Chitinophagaceae</taxon>
        <taxon>Flavisolibacter</taxon>
    </lineage>
</organism>
<reference evidence="3" key="1">
    <citation type="submission" date="2015-01" db="EMBL/GenBank/DDBJ databases">
        <title>Flavisolibacter sp./LCS9/ whole genome sequencing.</title>
        <authorList>
            <person name="Kim M.K."/>
            <person name="Srinivasan S."/>
            <person name="Lee J.-J."/>
        </authorList>
    </citation>
    <scope>NUCLEOTIDE SEQUENCE [LARGE SCALE GENOMIC DNA]</scope>
    <source>
        <strain evidence="3">LCS9</strain>
    </source>
</reference>
<feature type="transmembrane region" description="Helical" evidence="1">
    <location>
        <begin position="183"/>
        <end position="205"/>
    </location>
</feature>
<gene>
    <name evidence="2" type="ORF">SY85_07470</name>
</gene>
<dbReference type="CDD" id="cd21809">
    <property type="entry name" value="ABC-2_lan_permease-like"/>
    <property type="match status" value="1"/>
</dbReference>
<dbReference type="AlphaFoldDB" id="A0A172TTR8"/>
<sequence>MNILISTQTEILKTKRSASFWLSIIAALFLPTLFSIGYSVEPESLIRQMKLSGNAWSFHFGNAWQVANAFLFPMFIILICSLIPQIEYKNNTWKQVYASPQPLANVYFSKFISIHMMIFFFFMLFNVFLISFAIIVNLINSKFQFLDQSIDWAMLGRLCLKTYISILGITAIQYWLSFRIKNFIAPVGIGLAMIIASIILAQIGWKHIYKFPFAHPFLTLQSIGKNNSLVIENHELNSIGYCAFFLILGYLDLKFRKERG</sequence>
<keyword evidence="3" id="KW-1185">Reference proteome</keyword>
<dbReference type="Pfam" id="PF12730">
    <property type="entry name" value="ABC2_membrane_4"/>
    <property type="match status" value="1"/>
</dbReference>
<dbReference type="PANTHER" id="PTHR37305">
    <property type="entry name" value="INTEGRAL MEMBRANE PROTEIN-RELATED"/>
    <property type="match status" value="1"/>
</dbReference>
<evidence type="ECO:0000256" key="1">
    <source>
        <dbReference type="SAM" id="Phobius"/>
    </source>
</evidence>
<feature type="transmembrane region" description="Helical" evidence="1">
    <location>
        <begin position="152"/>
        <end position="176"/>
    </location>
</feature>
<name>A0A172TTR8_9BACT</name>
<dbReference type="Proteomes" id="UP000077177">
    <property type="component" value="Chromosome"/>
</dbReference>
<feature type="transmembrane region" description="Helical" evidence="1">
    <location>
        <begin position="20"/>
        <end position="40"/>
    </location>
</feature>